<proteinExistence type="predicted"/>
<dbReference type="AlphaFoldDB" id="A0A7S3AZN6"/>
<dbReference type="EMBL" id="HBHX01036685">
    <property type="protein sequence ID" value="CAE0119693.1"/>
    <property type="molecule type" value="Transcribed_RNA"/>
</dbReference>
<protein>
    <submittedName>
        <fullName evidence="1">Uncharacterized protein</fullName>
    </submittedName>
</protein>
<reference evidence="1" key="1">
    <citation type="submission" date="2021-01" db="EMBL/GenBank/DDBJ databases">
        <authorList>
            <person name="Corre E."/>
            <person name="Pelletier E."/>
            <person name="Niang G."/>
            <person name="Scheremetjew M."/>
            <person name="Finn R."/>
            <person name="Kale V."/>
            <person name="Holt S."/>
            <person name="Cochrane G."/>
            <person name="Meng A."/>
            <person name="Brown T."/>
            <person name="Cohen L."/>
        </authorList>
    </citation>
    <scope>NUCLEOTIDE SEQUENCE</scope>
    <source>
        <strain evidence="1">CCMP281</strain>
    </source>
</reference>
<sequence>MGSIAPLSSVVHVSAAAAQLLLAPLRPAPLRGLSHGGDAFARAVGIEALSLTSGAVNLLHTMLGQLDCAIAPIVASPRYPQATVASSLSHLSAASDAALSLRNAIDKRRVSDESTVQPRD</sequence>
<name>A0A7S3AZN6_9EUKA</name>
<accession>A0A7S3AZN6</accession>
<organism evidence="1">
    <name type="scientific">Haptolina ericina</name>
    <dbReference type="NCBI Taxonomy" id="156174"/>
    <lineage>
        <taxon>Eukaryota</taxon>
        <taxon>Haptista</taxon>
        <taxon>Haptophyta</taxon>
        <taxon>Prymnesiophyceae</taxon>
        <taxon>Prymnesiales</taxon>
        <taxon>Prymnesiaceae</taxon>
        <taxon>Haptolina</taxon>
    </lineage>
</organism>
<gene>
    <name evidence="1" type="ORF">HERI1096_LOCUS20394</name>
</gene>
<evidence type="ECO:0000313" key="1">
    <source>
        <dbReference type="EMBL" id="CAE0119693.1"/>
    </source>
</evidence>